<feature type="region of interest" description="Disordered" evidence="1">
    <location>
        <begin position="1"/>
        <end position="34"/>
    </location>
</feature>
<dbReference type="Pfam" id="PF14223">
    <property type="entry name" value="Retrotran_gag_2"/>
    <property type="match status" value="1"/>
</dbReference>
<name>A0AAE1LX43_9NEOP</name>
<protein>
    <submittedName>
        <fullName evidence="5">Retrovirus-related Pol polyprotein from transposon TNT 1-94</fullName>
    </submittedName>
</protein>
<feature type="domain" description="GAG-pre-integrase" evidence="3">
    <location>
        <begin position="552"/>
        <end position="600"/>
    </location>
</feature>
<feature type="compositionally biased region" description="Basic and acidic residues" evidence="1">
    <location>
        <begin position="257"/>
        <end position="269"/>
    </location>
</feature>
<comment type="caution">
    <text evidence="5">The sequence shown here is derived from an EMBL/GenBank/DDBJ whole genome shotgun (WGS) entry which is preliminary data.</text>
</comment>
<feature type="domain" description="Reverse transcriptase Ty1/copia-type" evidence="2">
    <location>
        <begin position="728"/>
        <end position="807"/>
    </location>
</feature>
<evidence type="ECO:0000259" key="2">
    <source>
        <dbReference type="Pfam" id="PF07727"/>
    </source>
</evidence>
<feature type="region of interest" description="Disordered" evidence="1">
    <location>
        <begin position="350"/>
        <end position="374"/>
    </location>
</feature>
<feature type="domain" description="Retrovirus-related Pol polyprotein from transposon TNT 1-94-like beta-barrel" evidence="4">
    <location>
        <begin position="423"/>
        <end position="502"/>
    </location>
</feature>
<dbReference type="PANTHER" id="PTHR47481">
    <property type="match status" value="1"/>
</dbReference>
<dbReference type="Pfam" id="PF07727">
    <property type="entry name" value="RVT_2"/>
    <property type="match status" value="1"/>
</dbReference>
<evidence type="ECO:0000313" key="5">
    <source>
        <dbReference type="EMBL" id="KAK3933109.1"/>
    </source>
</evidence>
<organism evidence="5 6">
    <name type="scientific">Frankliniella fusca</name>
    <dbReference type="NCBI Taxonomy" id="407009"/>
    <lineage>
        <taxon>Eukaryota</taxon>
        <taxon>Metazoa</taxon>
        <taxon>Ecdysozoa</taxon>
        <taxon>Arthropoda</taxon>
        <taxon>Hexapoda</taxon>
        <taxon>Insecta</taxon>
        <taxon>Pterygota</taxon>
        <taxon>Neoptera</taxon>
        <taxon>Paraneoptera</taxon>
        <taxon>Thysanoptera</taxon>
        <taxon>Terebrantia</taxon>
        <taxon>Thripoidea</taxon>
        <taxon>Thripidae</taxon>
        <taxon>Frankliniella</taxon>
    </lineage>
</organism>
<dbReference type="PANTHER" id="PTHR47481:SF31">
    <property type="entry name" value="OS01G0873500 PROTEIN"/>
    <property type="match status" value="1"/>
</dbReference>
<dbReference type="Pfam" id="PF13976">
    <property type="entry name" value="gag_pre-integrs"/>
    <property type="match status" value="1"/>
</dbReference>
<sequence length="925" mass="104233">MDDENSSNTLAKGTVKAAPPQSQTESAVNLNVTPPPFKKLKGEENWADWRHLMELYLADQFSCTFQDPPPEVLADRKCRAFQEELAAKQKISFGIEEELLKYIRGATTAHQIWTKLCHAFEDKGVYRRAALLRKLVSLKQTSTLSQYVIDFRDIVNQIANTGKAVEDELTAVLLLANVKQEHKPFCQIIEKTCLTKLADGTTTLEFKVVSEELLREGNKIKTEEKPDGSNALMASRHHRSSSSSSKTWHAKRNQHPHAQDKRNNNERVQQKRRYPYGSFPPCKWCSKTNHPEKECYFKKNSATYKKLMSNKNRDEKPKTNETPKQTKKEEAPGPSKWVLKIAKRKTETDYPTASKKLCPATTSNPDVEPASHSNTTVELDVDPALDDEYWLNDANFSHDNSALFLGTDIDMDILNENKIVKMYVDSGAFSPMTNDLSNLHEYKETPSEPIECAGDQVLYTKGIGIMKLATVKDDVLKSIPNTIYIPNLSCNLLSVSALTKLGLTVVFQNNLCGIFKSDMVDILENPLLETSERNGTYMIEIPLKLSHIALKTTHGQDLWHKRLAHLGQNNLRLMENGLVDGIDGNTTLSNFCDICPKAKQIPKITPIPITDHKMDPVKQTNTEIEQGPNNNAQLLSDTSDNKASGLCDNTQTTKITETKNTPLQDQSNTAQNIVPQDQADQESTFWDEFPIQNNSNNDPHNTTSDNRETIKTKPPSHHTTLSMDSGTLYVDDFYIFYSLHSDKTNLVNALSKEFVIKDLREAKTCLGMTLIRDWNNGSLLLQQEEYTKNILSKFNMSGCNGKDTPMEAKLRIHKILPGKTIKAPYQELIGRLLYLSTTTRPDISYTKVTIFSDSKNAIGLGYSQQFSARNKHLGVRVQLIRDCIQDGILELEHLSSQEMPADMLTKSLVQANHKKCCDAIKLFSD</sequence>
<dbReference type="CDD" id="cd09272">
    <property type="entry name" value="RNase_HI_RT_Ty1"/>
    <property type="match status" value="1"/>
</dbReference>
<dbReference type="InterPro" id="IPR013103">
    <property type="entry name" value="RVT_2"/>
</dbReference>
<dbReference type="Proteomes" id="UP001219518">
    <property type="component" value="Unassembled WGS sequence"/>
</dbReference>
<accession>A0AAE1LX43</accession>
<keyword evidence="6" id="KW-1185">Reference proteome</keyword>
<feature type="region of interest" description="Disordered" evidence="1">
    <location>
        <begin position="307"/>
        <end position="333"/>
    </location>
</feature>
<dbReference type="AlphaFoldDB" id="A0AAE1LX43"/>
<feature type="compositionally biased region" description="Polar residues" evidence="1">
    <location>
        <begin position="360"/>
        <end position="374"/>
    </location>
</feature>
<dbReference type="Pfam" id="PF22936">
    <property type="entry name" value="Pol_BBD"/>
    <property type="match status" value="1"/>
</dbReference>
<evidence type="ECO:0000259" key="3">
    <source>
        <dbReference type="Pfam" id="PF13976"/>
    </source>
</evidence>
<gene>
    <name evidence="5" type="ORF">KUF71_017370</name>
</gene>
<reference evidence="5" key="2">
    <citation type="journal article" date="2023" name="BMC Genomics">
        <title>Pest status, molecular evolution, and epigenetic factors derived from the genome assembly of Frankliniella fusca, a thysanopteran phytovirus vector.</title>
        <authorList>
            <person name="Catto M.A."/>
            <person name="Labadie P.E."/>
            <person name="Jacobson A.L."/>
            <person name="Kennedy G.G."/>
            <person name="Srinivasan R."/>
            <person name="Hunt B.G."/>
        </authorList>
    </citation>
    <scope>NUCLEOTIDE SEQUENCE</scope>
    <source>
        <strain evidence="5">PL_HMW_Pooled</strain>
    </source>
</reference>
<feature type="compositionally biased region" description="Polar residues" evidence="1">
    <location>
        <begin position="20"/>
        <end position="32"/>
    </location>
</feature>
<evidence type="ECO:0000259" key="4">
    <source>
        <dbReference type="Pfam" id="PF22936"/>
    </source>
</evidence>
<feature type="compositionally biased region" description="Polar residues" evidence="1">
    <location>
        <begin position="1"/>
        <end position="11"/>
    </location>
</feature>
<dbReference type="EMBL" id="JAHWGI010001443">
    <property type="protein sequence ID" value="KAK3933109.1"/>
    <property type="molecule type" value="Genomic_DNA"/>
</dbReference>
<feature type="region of interest" description="Disordered" evidence="1">
    <location>
        <begin position="689"/>
        <end position="720"/>
    </location>
</feature>
<proteinExistence type="predicted"/>
<evidence type="ECO:0000313" key="6">
    <source>
        <dbReference type="Proteomes" id="UP001219518"/>
    </source>
</evidence>
<feature type="region of interest" description="Disordered" evidence="1">
    <location>
        <begin position="219"/>
        <end position="274"/>
    </location>
</feature>
<feature type="compositionally biased region" description="Basic and acidic residues" evidence="1">
    <location>
        <begin position="311"/>
        <end position="331"/>
    </location>
</feature>
<evidence type="ECO:0000256" key="1">
    <source>
        <dbReference type="SAM" id="MobiDB-lite"/>
    </source>
</evidence>
<dbReference type="InterPro" id="IPR054722">
    <property type="entry name" value="PolX-like_BBD"/>
</dbReference>
<reference evidence="5" key="1">
    <citation type="submission" date="2021-07" db="EMBL/GenBank/DDBJ databases">
        <authorList>
            <person name="Catto M.A."/>
            <person name="Jacobson A."/>
            <person name="Kennedy G."/>
            <person name="Labadie P."/>
            <person name="Hunt B.G."/>
            <person name="Srinivasan R."/>
        </authorList>
    </citation>
    <scope>NUCLEOTIDE SEQUENCE</scope>
    <source>
        <strain evidence="5">PL_HMW_Pooled</strain>
        <tissue evidence="5">Head</tissue>
    </source>
</reference>
<feature type="compositionally biased region" description="Polar residues" evidence="1">
    <location>
        <begin position="691"/>
        <end position="704"/>
    </location>
</feature>
<dbReference type="InterPro" id="IPR025724">
    <property type="entry name" value="GAG-pre-integrase_dom"/>
</dbReference>